<keyword evidence="2" id="KW-1185">Reference proteome</keyword>
<name>A0A9Q4PYC6_9EURY</name>
<dbReference type="InterPro" id="IPR003749">
    <property type="entry name" value="ThiS/MoaD-like"/>
</dbReference>
<organism evidence="1 2">
    <name type="scientific">Methanogenium marinum</name>
    <dbReference type="NCBI Taxonomy" id="348610"/>
    <lineage>
        <taxon>Archaea</taxon>
        <taxon>Methanobacteriati</taxon>
        <taxon>Methanobacteriota</taxon>
        <taxon>Stenosarchaea group</taxon>
        <taxon>Methanomicrobia</taxon>
        <taxon>Methanomicrobiales</taxon>
        <taxon>Methanomicrobiaceae</taxon>
        <taxon>Methanogenium</taxon>
    </lineage>
</organism>
<accession>A0A9Q4PYC6</accession>
<dbReference type="InterPro" id="IPR016155">
    <property type="entry name" value="Mopterin_synth/thiamin_S_b"/>
</dbReference>
<proteinExistence type="predicted"/>
<comment type="caution">
    <text evidence="1">The sequence shown here is derived from an EMBL/GenBank/DDBJ whole genome shotgun (WGS) entry which is preliminary data.</text>
</comment>
<dbReference type="Gene3D" id="3.10.20.30">
    <property type="match status" value="1"/>
</dbReference>
<dbReference type="NCBIfam" id="TIGR01687">
    <property type="entry name" value="moaD_arch"/>
    <property type="match status" value="1"/>
</dbReference>
<dbReference type="NCBIfam" id="NF041918">
    <property type="entry name" value="SAMP1"/>
    <property type="match status" value="1"/>
</dbReference>
<dbReference type="CDD" id="cd17505">
    <property type="entry name" value="Ubl_SAMP1_like"/>
    <property type="match status" value="1"/>
</dbReference>
<dbReference type="Proteomes" id="UP001143747">
    <property type="component" value="Unassembled WGS sequence"/>
</dbReference>
<evidence type="ECO:0000313" key="1">
    <source>
        <dbReference type="EMBL" id="MDE4907647.1"/>
    </source>
</evidence>
<dbReference type="InterPro" id="IPR010038">
    <property type="entry name" value="MoaD_arc-typ"/>
</dbReference>
<dbReference type="InterPro" id="IPR054834">
    <property type="entry name" value="SAMP1_3"/>
</dbReference>
<dbReference type="RefSeq" id="WP_274924295.1">
    <property type="nucleotide sequence ID" value="NZ_JAKELO010000002.1"/>
</dbReference>
<dbReference type="SUPFAM" id="SSF54285">
    <property type="entry name" value="MoaD/ThiS"/>
    <property type="match status" value="1"/>
</dbReference>
<dbReference type="AlphaFoldDB" id="A0A9Q4PYC6"/>
<dbReference type="InterPro" id="IPR052045">
    <property type="entry name" value="Sulfur_Carrier/Prot_Modifier"/>
</dbReference>
<sequence length="92" mass="10332">MKVTVKVFATLRRFMEKESQVTIESGTTAGELLLMLTKEHPGLNNELFDETGVLREYVNILKNGRNIHFLNKLETIIEENDLIAIFPPSGGG</sequence>
<protein>
    <submittedName>
        <fullName evidence="1">MoaD/ThiS family protein</fullName>
    </submittedName>
</protein>
<dbReference type="PANTHER" id="PTHR38031:SF1">
    <property type="entry name" value="SULFUR CARRIER PROTEIN CYSO"/>
    <property type="match status" value="1"/>
</dbReference>
<dbReference type="EMBL" id="JAKELO010000002">
    <property type="protein sequence ID" value="MDE4907647.1"/>
    <property type="molecule type" value="Genomic_DNA"/>
</dbReference>
<dbReference type="Pfam" id="PF02597">
    <property type="entry name" value="ThiS"/>
    <property type="match status" value="1"/>
</dbReference>
<dbReference type="InterPro" id="IPR012675">
    <property type="entry name" value="Beta-grasp_dom_sf"/>
</dbReference>
<gene>
    <name evidence="1" type="ORF">L0665_03350</name>
</gene>
<reference evidence="1" key="1">
    <citation type="submission" date="2022-01" db="EMBL/GenBank/DDBJ databases">
        <title>Draft genome of Methanogenium marinum DSM 15558.</title>
        <authorList>
            <person name="Chen S.-C."/>
            <person name="You Y.-T."/>
        </authorList>
    </citation>
    <scope>NUCLEOTIDE SEQUENCE</scope>
    <source>
        <strain evidence="1">DSM 15558</strain>
    </source>
</reference>
<evidence type="ECO:0000313" key="2">
    <source>
        <dbReference type="Proteomes" id="UP001143747"/>
    </source>
</evidence>
<dbReference type="PANTHER" id="PTHR38031">
    <property type="entry name" value="SULFUR CARRIER PROTEIN SLR0821-RELATED"/>
    <property type="match status" value="1"/>
</dbReference>